<protein>
    <submittedName>
        <fullName evidence="2">Uncharacterized protein</fullName>
    </submittedName>
</protein>
<evidence type="ECO:0000313" key="2">
    <source>
        <dbReference type="EMBL" id="KAJ4842881.1"/>
    </source>
</evidence>
<organism evidence="2 3">
    <name type="scientific">Turnera subulata</name>
    <dbReference type="NCBI Taxonomy" id="218843"/>
    <lineage>
        <taxon>Eukaryota</taxon>
        <taxon>Viridiplantae</taxon>
        <taxon>Streptophyta</taxon>
        <taxon>Embryophyta</taxon>
        <taxon>Tracheophyta</taxon>
        <taxon>Spermatophyta</taxon>
        <taxon>Magnoliopsida</taxon>
        <taxon>eudicotyledons</taxon>
        <taxon>Gunneridae</taxon>
        <taxon>Pentapetalae</taxon>
        <taxon>rosids</taxon>
        <taxon>fabids</taxon>
        <taxon>Malpighiales</taxon>
        <taxon>Passifloraceae</taxon>
        <taxon>Turnera</taxon>
    </lineage>
</organism>
<reference evidence="2" key="2">
    <citation type="journal article" date="2023" name="Plants (Basel)">
        <title>Annotation of the Turnera subulata (Passifloraceae) Draft Genome Reveals the S-Locus Evolved after the Divergence of Turneroideae from Passifloroideae in a Stepwise Manner.</title>
        <authorList>
            <person name="Henning P.M."/>
            <person name="Roalson E.H."/>
            <person name="Mir W."/>
            <person name="McCubbin A.G."/>
            <person name="Shore J.S."/>
        </authorList>
    </citation>
    <scope>NUCLEOTIDE SEQUENCE</scope>
    <source>
        <strain evidence="2">F60SS</strain>
    </source>
</reference>
<dbReference type="Pfam" id="PF14009">
    <property type="entry name" value="PADRE"/>
    <property type="match status" value="1"/>
</dbReference>
<proteinExistence type="predicted"/>
<gene>
    <name evidence="2" type="ORF">Tsubulata_003530</name>
</gene>
<dbReference type="OrthoDB" id="839271at2759"/>
<feature type="region of interest" description="Disordered" evidence="1">
    <location>
        <begin position="395"/>
        <end position="420"/>
    </location>
</feature>
<dbReference type="PANTHER" id="PTHR33052">
    <property type="entry name" value="DUF4228 DOMAIN PROTEIN-RELATED"/>
    <property type="match status" value="1"/>
</dbReference>
<evidence type="ECO:0000256" key="1">
    <source>
        <dbReference type="SAM" id="MobiDB-lite"/>
    </source>
</evidence>
<dbReference type="EMBL" id="JAKUCV010002368">
    <property type="protein sequence ID" value="KAJ4842881.1"/>
    <property type="molecule type" value="Genomic_DNA"/>
</dbReference>
<dbReference type="InterPro" id="IPR025322">
    <property type="entry name" value="PADRE_dom"/>
</dbReference>
<reference evidence="2" key="1">
    <citation type="submission" date="2022-02" db="EMBL/GenBank/DDBJ databases">
        <authorList>
            <person name="Henning P.M."/>
            <person name="McCubbin A.G."/>
            <person name="Shore J.S."/>
        </authorList>
    </citation>
    <scope>NUCLEOTIDE SEQUENCE</scope>
    <source>
        <strain evidence="2">F60SS</strain>
        <tissue evidence="2">Leaves</tissue>
    </source>
</reference>
<comment type="caution">
    <text evidence="2">The sequence shown here is derived from an EMBL/GenBank/DDBJ whole genome shotgun (WGS) entry which is preliminary data.</text>
</comment>
<sequence length="463" mass="51791">MNILHGSGNRVITTGGVGGVDENDGVVGAVEVILGDVEDLVAEALGGEADSTKEYSHWLSLSQSREMRMDLARSEVADVVVAPPFVYIDQVKSTLTDIIEVSAQNSDQQRWTRADGHVIAGLPKSPKRCLTLDLHDGAASLYDVGSGRECYINRMGKPMTMFLRCLHENSRQTKHDAVAKKRSILKLVHPGGFAEIRKTPITAGEVMKKNPRHCVARPDVFKFPWIVVRPESILTPGNVFFIVPYHTIHRLLRTNRSQTQGSQLREEFLVYCGQTHPAAAGRESLDCISMAKFNQLLMGPYPDTSERRAKVDCRSEDWPEEDIFPKGLVEPDKHSVHDQFIDEQSLIMSNMEIMIQQHDDNPQRKLYPAECWPAASCRNYPGRHNSVIDKRRKRTCDSRANGPLSEHIGGTEPGYSEEGKNLKSCLKKSSGAKAHGFRVRFLLPGEDDRTQMEVFRFQSVISA</sequence>
<accession>A0A9Q0JHL0</accession>
<dbReference type="Proteomes" id="UP001141552">
    <property type="component" value="Unassembled WGS sequence"/>
</dbReference>
<dbReference type="AlphaFoldDB" id="A0A9Q0JHL0"/>
<keyword evidence="3" id="KW-1185">Reference proteome</keyword>
<name>A0A9Q0JHL0_9ROSI</name>
<evidence type="ECO:0000313" key="3">
    <source>
        <dbReference type="Proteomes" id="UP001141552"/>
    </source>
</evidence>